<protein>
    <recommendedName>
        <fullName evidence="3">SGNH/GDSL hydrolase family protein</fullName>
    </recommendedName>
</protein>
<proteinExistence type="predicted"/>
<dbReference type="EMBL" id="QRMS01000005">
    <property type="protein sequence ID" value="RHJ85267.1"/>
    <property type="molecule type" value="Genomic_DNA"/>
</dbReference>
<dbReference type="GeneID" id="83002485"/>
<reference evidence="1 2" key="1">
    <citation type="submission" date="2018-08" db="EMBL/GenBank/DDBJ databases">
        <title>A genome reference for cultivated species of the human gut microbiota.</title>
        <authorList>
            <person name="Zou Y."/>
            <person name="Xue W."/>
            <person name="Luo G."/>
        </authorList>
    </citation>
    <scope>NUCLEOTIDE SEQUENCE [LARGE SCALE GENOMIC DNA]</scope>
    <source>
        <strain evidence="1 2">AM07-24</strain>
    </source>
</reference>
<dbReference type="InterPro" id="IPR036514">
    <property type="entry name" value="SGNH_hydro_sf"/>
</dbReference>
<dbReference type="RefSeq" id="WP_067532198.1">
    <property type="nucleotide sequence ID" value="NZ_AP025567.1"/>
</dbReference>
<evidence type="ECO:0008006" key="3">
    <source>
        <dbReference type="Google" id="ProtNLM"/>
    </source>
</evidence>
<keyword evidence="2" id="KW-1185">Reference proteome</keyword>
<dbReference type="AlphaFoldDB" id="A0A415DX88"/>
<dbReference type="Gene3D" id="3.40.50.1110">
    <property type="entry name" value="SGNH hydrolase"/>
    <property type="match status" value="1"/>
</dbReference>
<accession>A0A415DX88</accession>
<dbReference type="Proteomes" id="UP000284841">
    <property type="component" value="Unassembled WGS sequence"/>
</dbReference>
<gene>
    <name evidence="1" type="ORF">DW099_16375</name>
</gene>
<evidence type="ECO:0000313" key="2">
    <source>
        <dbReference type="Proteomes" id="UP000284841"/>
    </source>
</evidence>
<name>A0A415DX88_9FIRM</name>
<sequence>MMEKQLKKYLQLNSMAQKGETVFFGSTFLAAMNFGEFAQRFNCIYKIYNRSFAHLTLEKAAEVYRSCVKDLAPRNLFLGLGEEDGDSFKEEYAALIEEVKADQVKCKIYLLSVLGDSERVKAINGQIKEIAEQNSVEYIDVMFELVDREGNIIKDCFDEDGDPTIDAQIALWRRIVYPMRSGYEAYGDGIGLVSSINMIS</sequence>
<dbReference type="STRING" id="1776384.GCA_900086585_00045"/>
<dbReference type="SUPFAM" id="SSF52266">
    <property type="entry name" value="SGNH hydrolase"/>
    <property type="match status" value="1"/>
</dbReference>
<dbReference type="OrthoDB" id="2513075at2"/>
<evidence type="ECO:0000313" key="1">
    <source>
        <dbReference type="EMBL" id="RHJ85267.1"/>
    </source>
</evidence>
<organism evidence="1 2">
    <name type="scientific">Emergencia timonensis</name>
    <dbReference type="NCBI Taxonomy" id="1776384"/>
    <lineage>
        <taxon>Bacteria</taxon>
        <taxon>Bacillati</taxon>
        <taxon>Bacillota</taxon>
        <taxon>Clostridia</taxon>
        <taxon>Peptostreptococcales</taxon>
        <taxon>Anaerovoracaceae</taxon>
        <taxon>Emergencia</taxon>
    </lineage>
</organism>
<comment type="caution">
    <text evidence="1">The sequence shown here is derived from an EMBL/GenBank/DDBJ whole genome shotgun (WGS) entry which is preliminary data.</text>
</comment>